<accession>A0A1J5RLF6</accession>
<evidence type="ECO:0000313" key="1">
    <source>
        <dbReference type="EMBL" id="OIQ88981.1"/>
    </source>
</evidence>
<gene>
    <name evidence="1" type="ORF">GALL_291610</name>
</gene>
<reference evidence="1" key="1">
    <citation type="submission" date="2016-10" db="EMBL/GenBank/DDBJ databases">
        <title>Sequence of Gallionella enrichment culture.</title>
        <authorList>
            <person name="Poehlein A."/>
            <person name="Muehling M."/>
            <person name="Daniel R."/>
        </authorList>
    </citation>
    <scope>NUCLEOTIDE SEQUENCE</scope>
</reference>
<sequence length="127" mass="14138">MDAKRLFRIERVHIGGGRIRHQFHVGLVDRLPASDRRAVEHEAFVKEVFVDQIGDDGDVLQLAAWVGEADVDVFDVLILKGFKNLCLAHVTMILLLSMFEYGVSPDGYQTASSPDSPVRMRIACSQG</sequence>
<proteinExistence type="predicted"/>
<dbReference type="AlphaFoldDB" id="A0A1J5RLF6"/>
<dbReference type="EMBL" id="MLJW01000350">
    <property type="protein sequence ID" value="OIQ88981.1"/>
    <property type="molecule type" value="Genomic_DNA"/>
</dbReference>
<organism evidence="1">
    <name type="scientific">mine drainage metagenome</name>
    <dbReference type="NCBI Taxonomy" id="410659"/>
    <lineage>
        <taxon>unclassified sequences</taxon>
        <taxon>metagenomes</taxon>
        <taxon>ecological metagenomes</taxon>
    </lineage>
</organism>
<protein>
    <submittedName>
        <fullName evidence="1">Uncharacterized protein</fullName>
    </submittedName>
</protein>
<name>A0A1J5RLF6_9ZZZZ</name>
<comment type="caution">
    <text evidence="1">The sequence shown here is derived from an EMBL/GenBank/DDBJ whole genome shotgun (WGS) entry which is preliminary data.</text>
</comment>